<sequence length="233" mass="26060">MARRKSFAIIGLNNFGRSIIETLIARKQHIMVFDINQTKVNNIIASYEQVDGVALDATVKTNLIEQGLDEYDTVIITIASNIEASILTIIGLQDLGITNIIAKVKDIRHARILKALGINNIIQPDTMAGSITATKAMFDIEIEMQTVDENYASLIIQVTDPNIEGQTLSELRFINNKDYNIVYVKRKGRVILPGDVETIKLDDELLFIAKISAINDLTIKLQKIDQEYEKDGK</sequence>
<evidence type="ECO:0000259" key="1">
    <source>
        <dbReference type="PROSITE" id="PS51201"/>
    </source>
</evidence>
<dbReference type="InterPro" id="IPR050721">
    <property type="entry name" value="Trk_Ktr_HKT_K-transport"/>
</dbReference>
<evidence type="ECO:0000313" key="4">
    <source>
        <dbReference type="Proteomes" id="UP000062963"/>
    </source>
</evidence>
<dbReference type="STRING" id="273035.SKUN_001480"/>
<accession>A0A0K2JID1</accession>
<dbReference type="Gene3D" id="3.30.70.1450">
    <property type="entry name" value="Regulator of K+ conductance, C-terminal domain"/>
    <property type="match status" value="1"/>
</dbReference>
<feature type="domain" description="RCK N-terminal" evidence="1">
    <location>
        <begin position="4"/>
        <end position="123"/>
    </location>
</feature>
<dbReference type="KEGG" id="skn:SKUN_001480"/>
<dbReference type="Pfam" id="PF02254">
    <property type="entry name" value="TrkA_N"/>
    <property type="match status" value="1"/>
</dbReference>
<dbReference type="RefSeq" id="WP_053391380.1">
    <property type="nucleotide sequence ID" value="NZ_CP010899.1"/>
</dbReference>
<dbReference type="Gene3D" id="3.40.50.720">
    <property type="entry name" value="NAD(P)-binding Rossmann-like Domain"/>
    <property type="match status" value="1"/>
</dbReference>
<dbReference type="PROSITE" id="PS51202">
    <property type="entry name" value="RCK_C"/>
    <property type="match status" value="1"/>
</dbReference>
<dbReference type="InterPro" id="IPR036291">
    <property type="entry name" value="NAD(P)-bd_dom_sf"/>
</dbReference>
<reference evidence="3 4" key="1">
    <citation type="journal article" date="2015" name="Genome Announc.">
        <title>Complete Genome Sequence of Spiroplasma kunkelii Strain CR2-3x, Causal Agent of Corn Stunt Disease in Zea mays L.</title>
        <authorList>
            <person name="Davis R.E."/>
            <person name="Shao J."/>
            <person name="Dally E.L."/>
            <person name="Zhao Y."/>
            <person name="Gasparich G.E."/>
            <person name="Gaynor B.J."/>
            <person name="Athey J.C."/>
            <person name="Harrison N.A."/>
            <person name="Donofrio N."/>
        </authorList>
    </citation>
    <scope>NUCLEOTIDE SEQUENCE [LARGE SCALE GENOMIC DNA]</scope>
    <source>
        <strain evidence="3 4">CR2-3x</strain>
    </source>
</reference>
<dbReference type="OrthoDB" id="9776294at2"/>
<dbReference type="AlphaFoldDB" id="A0A0K2JID1"/>
<keyword evidence="4" id="KW-1185">Reference proteome</keyword>
<dbReference type="GO" id="GO:0008324">
    <property type="term" value="F:monoatomic cation transmembrane transporter activity"/>
    <property type="evidence" value="ECO:0007669"/>
    <property type="project" value="InterPro"/>
</dbReference>
<dbReference type="PATRIC" id="fig|273035.7.peg.1827"/>
<dbReference type="Proteomes" id="UP000062963">
    <property type="component" value="Chromosome"/>
</dbReference>
<dbReference type="EMBL" id="CP010899">
    <property type="protein sequence ID" value="ALA98339.1"/>
    <property type="molecule type" value="Genomic_DNA"/>
</dbReference>
<gene>
    <name evidence="3" type="primary">ktrA</name>
    <name evidence="3" type="ORF">SKUN_001480</name>
</gene>
<dbReference type="InterPro" id="IPR036721">
    <property type="entry name" value="RCK_C_sf"/>
</dbReference>
<name>A0A0K2JID1_SPIKU</name>
<dbReference type="InterPro" id="IPR003148">
    <property type="entry name" value="RCK_N"/>
</dbReference>
<organism evidence="3 4">
    <name type="scientific">Spiroplasma kunkelii CR2-3x</name>
    <dbReference type="NCBI Taxonomy" id="273035"/>
    <lineage>
        <taxon>Bacteria</taxon>
        <taxon>Bacillati</taxon>
        <taxon>Mycoplasmatota</taxon>
        <taxon>Mollicutes</taxon>
        <taxon>Entomoplasmatales</taxon>
        <taxon>Spiroplasmataceae</taxon>
        <taxon>Spiroplasma</taxon>
    </lineage>
</organism>
<dbReference type="SUPFAM" id="SSF51735">
    <property type="entry name" value="NAD(P)-binding Rossmann-fold domains"/>
    <property type="match status" value="1"/>
</dbReference>
<dbReference type="PROSITE" id="PS51201">
    <property type="entry name" value="RCK_N"/>
    <property type="match status" value="1"/>
</dbReference>
<evidence type="ECO:0000259" key="2">
    <source>
        <dbReference type="PROSITE" id="PS51202"/>
    </source>
</evidence>
<dbReference type="Pfam" id="PF02080">
    <property type="entry name" value="TrkA_C"/>
    <property type="match status" value="1"/>
</dbReference>
<dbReference type="PANTHER" id="PTHR43833">
    <property type="entry name" value="POTASSIUM CHANNEL PROTEIN 2-RELATED-RELATED"/>
    <property type="match status" value="1"/>
</dbReference>
<proteinExistence type="predicted"/>
<dbReference type="PANTHER" id="PTHR43833:SF7">
    <property type="entry name" value="KTR SYSTEM POTASSIUM UPTAKE PROTEIN C"/>
    <property type="match status" value="1"/>
</dbReference>
<dbReference type="InterPro" id="IPR006037">
    <property type="entry name" value="RCK_C"/>
</dbReference>
<dbReference type="SUPFAM" id="SSF116726">
    <property type="entry name" value="TrkA C-terminal domain-like"/>
    <property type="match status" value="1"/>
</dbReference>
<evidence type="ECO:0000313" key="3">
    <source>
        <dbReference type="EMBL" id="ALA98339.1"/>
    </source>
</evidence>
<protein>
    <submittedName>
        <fullName evidence="3">Potassium uptake protein KtrA</fullName>
    </submittedName>
</protein>
<feature type="domain" description="RCK C-terminal" evidence="2">
    <location>
        <begin position="139"/>
        <end position="223"/>
    </location>
</feature>
<dbReference type="GO" id="GO:0006813">
    <property type="term" value="P:potassium ion transport"/>
    <property type="evidence" value="ECO:0007669"/>
    <property type="project" value="InterPro"/>
</dbReference>